<protein>
    <submittedName>
        <fullName evidence="2">Uncharacterized protein</fullName>
    </submittedName>
</protein>
<proteinExistence type="predicted"/>
<feature type="transmembrane region" description="Helical" evidence="1">
    <location>
        <begin position="72"/>
        <end position="105"/>
    </location>
</feature>
<feature type="transmembrane region" description="Helical" evidence="1">
    <location>
        <begin position="39"/>
        <end position="60"/>
    </location>
</feature>
<accession>A0ABY4C1F6</accession>
<feature type="transmembrane region" description="Helical" evidence="1">
    <location>
        <begin position="150"/>
        <end position="169"/>
    </location>
</feature>
<name>A0ABY4C1F6_9MICO</name>
<feature type="transmembrane region" description="Helical" evidence="1">
    <location>
        <begin position="117"/>
        <end position="138"/>
    </location>
</feature>
<evidence type="ECO:0000313" key="3">
    <source>
        <dbReference type="Proteomes" id="UP000832097"/>
    </source>
</evidence>
<sequence length="190" mass="20793">MSDSDAELLRRYRWRNPRTEAEPMAFTFAEFVRGAFATWGWFLLFALPALVVTSAVPAVFAVGPGTGGWGPWWGWALLYLVYGIPIVLVVSLVALAVGSPGAWLLGWCLRRSDRIRVHVIAFAGYGVAFGVMFAWSLGWMLSGRTGLDTVVFRSPFIAASGAAAALGRYRAIVRTRPKPFTPPGEDIPEE</sequence>
<dbReference type="Proteomes" id="UP000832097">
    <property type="component" value="Chromosome"/>
</dbReference>
<organism evidence="2 3">
    <name type="scientific">Agromyces larvae</name>
    <dbReference type="NCBI Taxonomy" id="2929802"/>
    <lineage>
        <taxon>Bacteria</taxon>
        <taxon>Bacillati</taxon>
        <taxon>Actinomycetota</taxon>
        <taxon>Actinomycetes</taxon>
        <taxon>Micrococcales</taxon>
        <taxon>Microbacteriaceae</taxon>
        <taxon>Agromyces</taxon>
    </lineage>
</organism>
<dbReference type="EMBL" id="CP094528">
    <property type="protein sequence ID" value="UOE45262.1"/>
    <property type="molecule type" value="Genomic_DNA"/>
</dbReference>
<evidence type="ECO:0000256" key="1">
    <source>
        <dbReference type="SAM" id="Phobius"/>
    </source>
</evidence>
<keyword evidence="3" id="KW-1185">Reference proteome</keyword>
<evidence type="ECO:0000313" key="2">
    <source>
        <dbReference type="EMBL" id="UOE45262.1"/>
    </source>
</evidence>
<dbReference type="RefSeq" id="WP_243557693.1">
    <property type="nucleotide sequence ID" value="NZ_CP094528.1"/>
</dbReference>
<keyword evidence="1" id="KW-0812">Transmembrane</keyword>
<gene>
    <name evidence="2" type="ORF">MTO99_05710</name>
</gene>
<keyword evidence="1" id="KW-1133">Transmembrane helix</keyword>
<reference evidence="2 3" key="1">
    <citation type="submission" date="2022-03" db="EMBL/GenBank/DDBJ databases">
        <title>Mucilaginibacter sp. isolated from the gut of Protaetia brevitarsis seulensis larvae.</title>
        <authorList>
            <person name="Won M."/>
            <person name="Kim S.-J."/>
            <person name="Kwon S.-W."/>
        </authorList>
    </citation>
    <scope>NUCLEOTIDE SEQUENCE [LARGE SCALE GENOMIC DNA]</scope>
    <source>
        <strain evidence="2 3">CFWR-12</strain>
    </source>
</reference>
<keyword evidence="1" id="KW-0472">Membrane</keyword>